<dbReference type="InterPro" id="IPR007739">
    <property type="entry name" value="RgpF"/>
</dbReference>
<organism evidence="1 2">
    <name type="scientific">Methylobacterium bullatum</name>
    <dbReference type="NCBI Taxonomy" id="570505"/>
    <lineage>
        <taxon>Bacteria</taxon>
        <taxon>Pseudomonadati</taxon>
        <taxon>Pseudomonadota</taxon>
        <taxon>Alphaproteobacteria</taxon>
        <taxon>Hyphomicrobiales</taxon>
        <taxon>Methylobacteriaceae</taxon>
        <taxon>Methylobacterium</taxon>
    </lineage>
</organism>
<dbReference type="Proteomes" id="UP001055307">
    <property type="component" value="Unassembled WGS sequence"/>
</dbReference>
<gene>
    <name evidence="1" type="ORF">OICFNHDK_2283</name>
</gene>
<evidence type="ECO:0000313" key="2">
    <source>
        <dbReference type="Proteomes" id="UP001055307"/>
    </source>
</evidence>
<sequence length="327" mass="37273">MFNNLCLFAHFDQDNVLADYVIYYLEAIRAAGFDIVVISTSHLSANDVLRLRSVAHDVILRENIGHDFASWALGIERYASLVSGQLMIANDSVYGPIGDLNRALTRLTSVPSDVYGMIESKEIKRHLQSWLIIFEPHVHASAAFRGVFKQPFHQMSKAEIIRDGEIGLSQNLISHGYSIKALFDGKFRNGQSLKIPSNTSHFLWRELIEIEEIPFLKIELLRVNPCRIASISTWIDVVTAKRPELVPMIEGHLARTSKGRAHTISTLHNIPARRMDLQLFVKRDYSLAAGGRRFAGHANLMYLRFYKISRWLIRSIDNFYSPDRPLL</sequence>
<reference evidence="1" key="1">
    <citation type="journal article" date="2016" name="Front. Microbiol.">
        <title>Genome Sequence of the Piezophilic, Mesophilic Sulfate-Reducing Bacterium Desulfovibrio indicus J2T.</title>
        <authorList>
            <person name="Cao J."/>
            <person name="Maignien L."/>
            <person name="Shao Z."/>
            <person name="Alain K."/>
            <person name="Jebbar M."/>
        </authorList>
    </citation>
    <scope>NUCLEOTIDE SEQUENCE</scope>
    <source>
        <strain evidence="1">DSM 21893</strain>
    </source>
</reference>
<dbReference type="EMBL" id="BPQF01000011">
    <property type="protein sequence ID" value="GJD39819.1"/>
    <property type="molecule type" value="Genomic_DNA"/>
</dbReference>
<dbReference type="AlphaFoldDB" id="A0AAV4Z8A7"/>
<accession>A0AAV4Z8A7</accession>
<keyword evidence="2" id="KW-1185">Reference proteome</keyword>
<dbReference type="Pfam" id="PF05045">
    <property type="entry name" value="RgpF"/>
    <property type="match status" value="1"/>
</dbReference>
<evidence type="ECO:0000313" key="1">
    <source>
        <dbReference type="EMBL" id="GJD39819.1"/>
    </source>
</evidence>
<comment type="caution">
    <text evidence="1">The sequence shown here is derived from an EMBL/GenBank/DDBJ whole genome shotgun (WGS) entry which is preliminary data.</text>
</comment>
<proteinExistence type="predicted"/>
<protein>
    <submittedName>
        <fullName evidence="1">Uncharacterized protein</fullName>
    </submittedName>
</protein>
<name>A0AAV4Z8A7_9HYPH</name>
<reference evidence="1" key="2">
    <citation type="submission" date="2021-08" db="EMBL/GenBank/DDBJ databases">
        <authorList>
            <person name="Tani A."/>
            <person name="Ola A."/>
            <person name="Ogura Y."/>
            <person name="Katsura K."/>
            <person name="Hayashi T."/>
        </authorList>
    </citation>
    <scope>NUCLEOTIDE SEQUENCE</scope>
    <source>
        <strain evidence="1">DSM 21893</strain>
    </source>
</reference>